<dbReference type="Proteomes" id="UP000652761">
    <property type="component" value="Unassembled WGS sequence"/>
</dbReference>
<sequence length="76" mass="8082">MLSPPHDLDERIEVPSGTELKASLRAMRSAGGGGVLPLVRDSWEGSLCLSWTLLPKGLTPIQADPEIANSDSLART</sequence>
<gene>
    <name evidence="1" type="ORF">Taro_024972</name>
</gene>
<protein>
    <submittedName>
        <fullName evidence="1">Uncharacterized protein</fullName>
    </submittedName>
</protein>
<reference evidence="1" key="1">
    <citation type="submission" date="2017-07" db="EMBL/GenBank/DDBJ databases">
        <title>Taro Niue Genome Assembly and Annotation.</title>
        <authorList>
            <person name="Atibalentja N."/>
            <person name="Keating K."/>
            <person name="Fields C.J."/>
        </authorList>
    </citation>
    <scope>NUCLEOTIDE SEQUENCE</scope>
    <source>
        <strain evidence="1">Niue_2</strain>
        <tissue evidence="1">Leaf</tissue>
    </source>
</reference>
<comment type="caution">
    <text evidence="1">The sequence shown here is derived from an EMBL/GenBank/DDBJ whole genome shotgun (WGS) entry which is preliminary data.</text>
</comment>
<dbReference type="AlphaFoldDB" id="A0A843VLZ4"/>
<keyword evidence="2" id="KW-1185">Reference proteome</keyword>
<proteinExistence type="predicted"/>
<organism evidence="1 2">
    <name type="scientific">Colocasia esculenta</name>
    <name type="common">Wild taro</name>
    <name type="synonym">Arum esculentum</name>
    <dbReference type="NCBI Taxonomy" id="4460"/>
    <lineage>
        <taxon>Eukaryota</taxon>
        <taxon>Viridiplantae</taxon>
        <taxon>Streptophyta</taxon>
        <taxon>Embryophyta</taxon>
        <taxon>Tracheophyta</taxon>
        <taxon>Spermatophyta</taxon>
        <taxon>Magnoliopsida</taxon>
        <taxon>Liliopsida</taxon>
        <taxon>Araceae</taxon>
        <taxon>Aroideae</taxon>
        <taxon>Colocasieae</taxon>
        <taxon>Colocasia</taxon>
    </lineage>
</organism>
<dbReference type="EMBL" id="NMUH01001439">
    <property type="protein sequence ID" value="MQL92349.1"/>
    <property type="molecule type" value="Genomic_DNA"/>
</dbReference>
<name>A0A843VLZ4_COLES</name>
<evidence type="ECO:0000313" key="1">
    <source>
        <dbReference type="EMBL" id="MQL92349.1"/>
    </source>
</evidence>
<evidence type="ECO:0000313" key="2">
    <source>
        <dbReference type="Proteomes" id="UP000652761"/>
    </source>
</evidence>
<accession>A0A843VLZ4</accession>